<evidence type="ECO:0000313" key="1">
    <source>
        <dbReference type="EMBL" id="KYN12240.1"/>
    </source>
</evidence>
<gene>
    <name evidence="1" type="ORF">ALC57_15592</name>
</gene>
<protein>
    <submittedName>
        <fullName evidence="1">Uncharacterized protein</fullName>
    </submittedName>
</protein>
<name>A0A151IWR2_9HYME</name>
<dbReference type="AlphaFoldDB" id="A0A151IWR2"/>
<accession>A0A151IWR2</accession>
<sequence>MRFRKRGGRSSKMDWRWKGKRIEKVKKFKYLGYTLQRNGGQEEHVKERVAKAVAAMGQVWGIGKRRFDMD</sequence>
<proteinExistence type="predicted"/>
<keyword evidence="2" id="KW-1185">Reference proteome</keyword>
<dbReference type="EMBL" id="KQ980847">
    <property type="protein sequence ID" value="KYN12240.1"/>
    <property type="molecule type" value="Genomic_DNA"/>
</dbReference>
<dbReference type="Proteomes" id="UP000078492">
    <property type="component" value="Unassembled WGS sequence"/>
</dbReference>
<evidence type="ECO:0000313" key="2">
    <source>
        <dbReference type="Proteomes" id="UP000078492"/>
    </source>
</evidence>
<organism evidence="1 2">
    <name type="scientific">Trachymyrmex cornetzi</name>
    <dbReference type="NCBI Taxonomy" id="471704"/>
    <lineage>
        <taxon>Eukaryota</taxon>
        <taxon>Metazoa</taxon>
        <taxon>Ecdysozoa</taxon>
        <taxon>Arthropoda</taxon>
        <taxon>Hexapoda</taxon>
        <taxon>Insecta</taxon>
        <taxon>Pterygota</taxon>
        <taxon>Neoptera</taxon>
        <taxon>Endopterygota</taxon>
        <taxon>Hymenoptera</taxon>
        <taxon>Apocrita</taxon>
        <taxon>Aculeata</taxon>
        <taxon>Formicoidea</taxon>
        <taxon>Formicidae</taxon>
        <taxon>Myrmicinae</taxon>
        <taxon>Trachymyrmex</taxon>
    </lineage>
</organism>
<reference evidence="1 2" key="1">
    <citation type="submission" date="2015-09" db="EMBL/GenBank/DDBJ databases">
        <title>Trachymyrmex cornetzi WGS genome.</title>
        <authorList>
            <person name="Nygaard S."/>
            <person name="Hu H."/>
            <person name="Boomsma J."/>
            <person name="Zhang G."/>
        </authorList>
    </citation>
    <scope>NUCLEOTIDE SEQUENCE [LARGE SCALE GENOMIC DNA]</scope>
    <source>
        <strain evidence="1">Tcor2-1</strain>
        <tissue evidence="1">Whole body</tissue>
    </source>
</reference>